<name>A0ABQ4TVB8_9HYPH</name>
<evidence type="ECO:0008006" key="4">
    <source>
        <dbReference type="Google" id="ProtNLM"/>
    </source>
</evidence>
<organism evidence="2 3">
    <name type="scientific">Methylobacterium trifolii</name>
    <dbReference type="NCBI Taxonomy" id="1003092"/>
    <lineage>
        <taxon>Bacteria</taxon>
        <taxon>Pseudomonadati</taxon>
        <taxon>Pseudomonadota</taxon>
        <taxon>Alphaproteobacteria</taxon>
        <taxon>Hyphomicrobiales</taxon>
        <taxon>Methylobacteriaceae</taxon>
        <taxon>Methylobacterium</taxon>
    </lineage>
</organism>
<keyword evidence="3" id="KW-1185">Reference proteome</keyword>
<sequence length="75" mass="8143">MRFDITEDAAGRWFWTLFDARARSVLCSPVRFTSQVQAYADAAVFKALVSGAEVKTDQAPKGSHGPAADKQLGLL</sequence>
<accession>A0ABQ4TVB8</accession>
<evidence type="ECO:0000313" key="3">
    <source>
        <dbReference type="Proteomes" id="UP001055057"/>
    </source>
</evidence>
<reference evidence="2" key="1">
    <citation type="journal article" date="2021" name="Front. Microbiol.">
        <title>Comprehensive Comparative Genomics and Phenotyping of Methylobacterium Species.</title>
        <authorList>
            <person name="Alessa O."/>
            <person name="Ogura Y."/>
            <person name="Fujitani Y."/>
            <person name="Takami H."/>
            <person name="Hayashi T."/>
            <person name="Sahin N."/>
            <person name="Tani A."/>
        </authorList>
    </citation>
    <scope>NUCLEOTIDE SEQUENCE</scope>
    <source>
        <strain evidence="2">DSM 23632</strain>
    </source>
</reference>
<dbReference type="Proteomes" id="UP001055057">
    <property type="component" value="Unassembled WGS sequence"/>
</dbReference>
<protein>
    <recommendedName>
        <fullName evidence="4">DUF1508 domain-containing protein</fullName>
    </recommendedName>
</protein>
<evidence type="ECO:0000256" key="1">
    <source>
        <dbReference type="SAM" id="MobiDB-lite"/>
    </source>
</evidence>
<evidence type="ECO:0000313" key="2">
    <source>
        <dbReference type="EMBL" id="GJE58757.1"/>
    </source>
</evidence>
<reference evidence="2" key="2">
    <citation type="submission" date="2021-08" db="EMBL/GenBank/DDBJ databases">
        <authorList>
            <person name="Tani A."/>
            <person name="Ola A."/>
            <person name="Ogura Y."/>
            <person name="Katsura K."/>
            <person name="Hayashi T."/>
        </authorList>
    </citation>
    <scope>NUCLEOTIDE SEQUENCE</scope>
    <source>
        <strain evidence="2">DSM 23632</strain>
    </source>
</reference>
<dbReference type="EMBL" id="BPRB01000050">
    <property type="protein sequence ID" value="GJE58757.1"/>
    <property type="molecule type" value="Genomic_DNA"/>
</dbReference>
<dbReference type="RefSeq" id="WP_238181362.1">
    <property type="nucleotide sequence ID" value="NZ_BPRB01000050.1"/>
</dbReference>
<proteinExistence type="predicted"/>
<comment type="caution">
    <text evidence="2">The sequence shown here is derived from an EMBL/GenBank/DDBJ whole genome shotgun (WGS) entry which is preliminary data.</text>
</comment>
<gene>
    <name evidence="2" type="ORF">MPOCJGCO_0840</name>
</gene>
<feature type="region of interest" description="Disordered" evidence="1">
    <location>
        <begin position="55"/>
        <end position="75"/>
    </location>
</feature>
<dbReference type="SUPFAM" id="SSF160113">
    <property type="entry name" value="YegP-like"/>
    <property type="match status" value="1"/>
</dbReference>
<dbReference type="InterPro" id="IPR036913">
    <property type="entry name" value="YegP-like_sf"/>
</dbReference>